<dbReference type="Proteomes" id="UP001589609">
    <property type="component" value="Unassembled WGS sequence"/>
</dbReference>
<protein>
    <submittedName>
        <fullName evidence="1">Uncharacterized protein</fullName>
    </submittedName>
</protein>
<reference evidence="1 2" key="1">
    <citation type="submission" date="2024-09" db="EMBL/GenBank/DDBJ databases">
        <authorList>
            <person name="Sun Q."/>
            <person name="Mori K."/>
        </authorList>
    </citation>
    <scope>NUCLEOTIDE SEQUENCE [LARGE SCALE GENOMIC DNA]</scope>
    <source>
        <strain evidence="1 2">JCM 11201</strain>
    </source>
</reference>
<comment type="caution">
    <text evidence="1">The sequence shown here is derived from an EMBL/GenBank/DDBJ whole genome shotgun (WGS) entry which is preliminary data.</text>
</comment>
<evidence type="ECO:0000313" key="2">
    <source>
        <dbReference type="Proteomes" id="UP001589609"/>
    </source>
</evidence>
<accession>A0ABV5WQM1</accession>
<dbReference type="RefSeq" id="WP_379952580.1">
    <property type="nucleotide sequence ID" value="NZ_JBHMAF010000200.1"/>
</dbReference>
<dbReference type="EMBL" id="JBHMAF010000200">
    <property type="protein sequence ID" value="MFB9762712.1"/>
    <property type="molecule type" value="Genomic_DNA"/>
</dbReference>
<organism evidence="1 2">
    <name type="scientific">Ectobacillus funiculus</name>
    <dbReference type="NCBI Taxonomy" id="137993"/>
    <lineage>
        <taxon>Bacteria</taxon>
        <taxon>Bacillati</taxon>
        <taxon>Bacillota</taxon>
        <taxon>Bacilli</taxon>
        <taxon>Bacillales</taxon>
        <taxon>Bacillaceae</taxon>
        <taxon>Ectobacillus</taxon>
    </lineage>
</organism>
<sequence length="153" mass="18053">MSEFFKKLKGTFKSVAVDKAVSIPITADRLLWMFRKGIKEQEEEIRNLDVSFRGETICISGLTTKLLLQVYFEFDLKPLKAEYRTLYFTVPYMKPFNQEWMKRKVLNKPPYTVYEDRMLRMDLNGIDTIKSIPVGSIKHFDIRDGKLWVKIGM</sequence>
<name>A0ABV5WQM1_9BACI</name>
<proteinExistence type="predicted"/>
<gene>
    <name evidence="1" type="ORF">ACFFMS_31295</name>
</gene>
<evidence type="ECO:0000313" key="1">
    <source>
        <dbReference type="EMBL" id="MFB9762712.1"/>
    </source>
</evidence>
<keyword evidence="2" id="KW-1185">Reference proteome</keyword>